<name>A0ABY2D3S5_9GAMM</name>
<dbReference type="Gene3D" id="3.30.1490.20">
    <property type="entry name" value="ATP-grasp fold, A domain"/>
    <property type="match status" value="1"/>
</dbReference>
<dbReference type="PROSITE" id="PS50975">
    <property type="entry name" value="ATP_GRASP"/>
    <property type="match status" value="1"/>
</dbReference>
<dbReference type="InterPro" id="IPR011761">
    <property type="entry name" value="ATP-grasp"/>
</dbReference>
<dbReference type="Proteomes" id="UP000294823">
    <property type="component" value="Unassembled WGS sequence"/>
</dbReference>
<keyword evidence="2" id="KW-0067">ATP-binding</keyword>
<gene>
    <name evidence="4" type="ORF">E0702_15165</name>
</gene>
<dbReference type="Pfam" id="PF08443">
    <property type="entry name" value="RimK"/>
    <property type="match status" value="1"/>
</dbReference>
<sequence length="334" mass="37714">MLAIHQRDNSYSAGWIRYCIENNISYKVVDCFSNDIVEQVKDCDAVLWHFHHGKRADMSAAPRVLRALEHSGVKVFPNRNTSWYFDDKAAQKYLFDALEIPSINTHVFYDVQSAKEWLDTAQYPLVFKSSSGAGSSGVKLVNTKKKASKQAKRSIVHGVSSLNKASIFRDVLSWSFFKNNTLKKYITTCALLILPRSFFQAPSNETGVAIFQEYIPDNDSDVRIIVIGDKAFGIRRFVRSNDFRASGSGKVSYDVSNISKETVRLSFLIADKLDSDCCAIDFIYSGDRPRVVEVSYGFSVDAYKNCAGYWNRDLVFVTDSVDPCGWMIENVRLG</sequence>
<dbReference type="SUPFAM" id="SSF56059">
    <property type="entry name" value="Glutathione synthetase ATP-binding domain-like"/>
    <property type="match status" value="1"/>
</dbReference>
<protein>
    <recommendedName>
        <fullName evidence="3">ATP-grasp domain-containing protein</fullName>
    </recommendedName>
</protein>
<comment type="caution">
    <text evidence="4">The sequence shown here is derived from an EMBL/GenBank/DDBJ whole genome shotgun (WGS) entry which is preliminary data.</text>
</comment>
<dbReference type="EMBL" id="SLTR01000027">
    <property type="protein sequence ID" value="TDA95756.1"/>
    <property type="molecule type" value="Genomic_DNA"/>
</dbReference>
<dbReference type="Gene3D" id="3.30.470.20">
    <property type="entry name" value="ATP-grasp fold, B domain"/>
    <property type="match status" value="1"/>
</dbReference>
<evidence type="ECO:0000256" key="2">
    <source>
        <dbReference type="PROSITE-ProRule" id="PRU00409"/>
    </source>
</evidence>
<keyword evidence="5" id="KW-1185">Reference proteome</keyword>
<evidence type="ECO:0000313" key="5">
    <source>
        <dbReference type="Proteomes" id="UP000294823"/>
    </source>
</evidence>
<dbReference type="PANTHER" id="PTHR21621:SF0">
    <property type="entry name" value="BETA-CITRYLGLUTAMATE SYNTHASE B-RELATED"/>
    <property type="match status" value="1"/>
</dbReference>
<dbReference type="InterPro" id="IPR013651">
    <property type="entry name" value="ATP-grasp_RimK-type"/>
</dbReference>
<dbReference type="InterPro" id="IPR013815">
    <property type="entry name" value="ATP_grasp_subdomain_1"/>
</dbReference>
<organism evidence="4 5">
    <name type="scientific">Halomonas marinisediminis</name>
    <dbReference type="NCBI Taxonomy" id="2546095"/>
    <lineage>
        <taxon>Bacteria</taxon>
        <taxon>Pseudomonadati</taxon>
        <taxon>Pseudomonadota</taxon>
        <taxon>Gammaproteobacteria</taxon>
        <taxon>Oceanospirillales</taxon>
        <taxon>Halomonadaceae</taxon>
        <taxon>Halomonas</taxon>
    </lineage>
</organism>
<proteinExistence type="predicted"/>
<dbReference type="PANTHER" id="PTHR21621">
    <property type="entry name" value="RIBOSOMAL PROTEIN S6 MODIFICATION PROTEIN"/>
    <property type="match status" value="1"/>
</dbReference>
<evidence type="ECO:0000259" key="3">
    <source>
        <dbReference type="PROSITE" id="PS50975"/>
    </source>
</evidence>
<feature type="domain" description="ATP-grasp" evidence="3">
    <location>
        <begin position="92"/>
        <end position="143"/>
    </location>
</feature>
<reference evidence="4 5" key="1">
    <citation type="submission" date="2019-03" db="EMBL/GenBank/DDBJ databases">
        <title>Halomonas marinisediminis sp. nov., a moderately halophilic bacterium isolated from the Bohai Gulf.</title>
        <authorList>
            <person name="Ji X."/>
        </authorList>
    </citation>
    <scope>NUCLEOTIDE SEQUENCE [LARGE SCALE GENOMIC DNA]</scope>
    <source>
        <strain evidence="4 5">204</strain>
    </source>
</reference>
<accession>A0ABY2D3S5</accession>
<evidence type="ECO:0000256" key="1">
    <source>
        <dbReference type="ARBA" id="ARBA00023211"/>
    </source>
</evidence>
<keyword evidence="1" id="KW-0464">Manganese</keyword>
<keyword evidence="2" id="KW-0547">Nucleotide-binding</keyword>
<evidence type="ECO:0000313" key="4">
    <source>
        <dbReference type="EMBL" id="TDA95756.1"/>
    </source>
</evidence>
<dbReference type="RefSeq" id="WP_132045335.1">
    <property type="nucleotide sequence ID" value="NZ_SLTR01000027.1"/>
</dbReference>